<keyword evidence="4" id="KW-0472">Membrane</keyword>
<reference evidence="6 7" key="1">
    <citation type="journal article" date="2024" name="G3 (Bethesda)">
        <title>Genome assembly of Hibiscus sabdariffa L. provides insights into metabolisms of medicinal natural products.</title>
        <authorList>
            <person name="Kim T."/>
        </authorList>
    </citation>
    <scope>NUCLEOTIDE SEQUENCE [LARGE SCALE GENOMIC DNA]</scope>
    <source>
        <strain evidence="6">TK-2024</strain>
        <tissue evidence="6">Old leaves</tissue>
    </source>
</reference>
<evidence type="ECO:0000256" key="2">
    <source>
        <dbReference type="ARBA" id="ARBA00022801"/>
    </source>
</evidence>
<proteinExistence type="predicted"/>
<protein>
    <recommendedName>
        <fullName evidence="5">Pectinesterase catalytic domain-containing protein</fullName>
    </recommendedName>
</protein>
<organism evidence="6 7">
    <name type="scientific">Hibiscus sabdariffa</name>
    <name type="common">roselle</name>
    <dbReference type="NCBI Taxonomy" id="183260"/>
    <lineage>
        <taxon>Eukaryota</taxon>
        <taxon>Viridiplantae</taxon>
        <taxon>Streptophyta</taxon>
        <taxon>Embryophyta</taxon>
        <taxon>Tracheophyta</taxon>
        <taxon>Spermatophyta</taxon>
        <taxon>Magnoliopsida</taxon>
        <taxon>eudicotyledons</taxon>
        <taxon>Gunneridae</taxon>
        <taxon>Pentapetalae</taxon>
        <taxon>rosids</taxon>
        <taxon>malvids</taxon>
        <taxon>Malvales</taxon>
        <taxon>Malvaceae</taxon>
        <taxon>Malvoideae</taxon>
        <taxon>Hibiscus</taxon>
    </lineage>
</organism>
<feature type="domain" description="Pectinesterase catalytic" evidence="5">
    <location>
        <begin position="193"/>
        <end position="354"/>
    </location>
</feature>
<gene>
    <name evidence="6" type="ORF">V6N12_037704</name>
</gene>
<dbReference type="EMBL" id="JBBPBM010000070">
    <property type="protein sequence ID" value="KAK8513213.1"/>
    <property type="molecule type" value="Genomic_DNA"/>
</dbReference>
<dbReference type="InterPro" id="IPR035513">
    <property type="entry name" value="Invertase/methylesterase_inhib"/>
</dbReference>
<dbReference type="Proteomes" id="UP001472677">
    <property type="component" value="Unassembled WGS sequence"/>
</dbReference>
<evidence type="ECO:0000259" key="5">
    <source>
        <dbReference type="Pfam" id="PF01095"/>
    </source>
</evidence>
<dbReference type="InterPro" id="IPR000070">
    <property type="entry name" value="Pectinesterase_cat"/>
</dbReference>
<feature type="transmembrane region" description="Helical" evidence="4">
    <location>
        <begin position="21"/>
        <end position="45"/>
    </location>
</feature>
<keyword evidence="4" id="KW-1133">Transmembrane helix</keyword>
<keyword evidence="7" id="KW-1185">Reference proteome</keyword>
<accession>A0ABR2C1I8</accession>
<dbReference type="Pfam" id="PF01095">
    <property type="entry name" value="Pectinesterase"/>
    <property type="match status" value="1"/>
</dbReference>
<dbReference type="SUPFAM" id="SSF101148">
    <property type="entry name" value="Plant invertase/pectin methylesterase inhibitor"/>
    <property type="match status" value="1"/>
</dbReference>
<evidence type="ECO:0000313" key="6">
    <source>
        <dbReference type="EMBL" id="KAK8513213.1"/>
    </source>
</evidence>
<dbReference type="PANTHER" id="PTHR31707">
    <property type="entry name" value="PECTINESTERASE"/>
    <property type="match status" value="1"/>
</dbReference>
<comment type="pathway">
    <text evidence="1">Glycan metabolism; pectin degradation; 2-dehydro-3-deoxy-D-gluconate from pectin: step 1/5.</text>
</comment>
<keyword evidence="2" id="KW-0378">Hydrolase</keyword>
<sequence length="354" mass="38779">MAYDRLRPSPETGSGSHAKKKLLLTTSVIIALVLIIVSVVCAGMHEGGATPIRRKLNQAISSTCTTTDQCPDHCVDSLLTFPNSFAANEQDAELMDPRVRSAFDACVELLQGSVDALSHAISAVSPSRNGDNKGGSTQDVMTWLDEPGHLYRGIGGGGGEPGRLISKDGNGTVNTITEAIKKASCYHLRQGKAGSGFIARDITFEKDQPSTRRWLFLLVQTVYRCNIIGFQDTLYVNSTANATVDFIFGNAAVLLQNCSIFAQKPMPMPGQKITITLKAEVFLNQNTDISIHACRILPTPDLVAANGSFQTYLGRPWRWRMYMYSRVVFMLSYMDDHIDPRGWSEWNGSFASDT</sequence>
<dbReference type="SUPFAM" id="SSF51126">
    <property type="entry name" value="Pectin lyase-like"/>
    <property type="match status" value="1"/>
</dbReference>
<evidence type="ECO:0000256" key="3">
    <source>
        <dbReference type="ARBA" id="ARBA00023085"/>
    </source>
</evidence>
<evidence type="ECO:0000256" key="4">
    <source>
        <dbReference type="SAM" id="Phobius"/>
    </source>
</evidence>
<dbReference type="InterPro" id="IPR012334">
    <property type="entry name" value="Pectin_lyas_fold"/>
</dbReference>
<keyword evidence="3" id="KW-0063">Aspartyl esterase</keyword>
<evidence type="ECO:0000256" key="1">
    <source>
        <dbReference type="ARBA" id="ARBA00005184"/>
    </source>
</evidence>
<keyword evidence="4" id="KW-0812">Transmembrane</keyword>
<name>A0ABR2C1I8_9ROSI</name>
<evidence type="ECO:0000313" key="7">
    <source>
        <dbReference type="Proteomes" id="UP001472677"/>
    </source>
</evidence>
<dbReference type="Gene3D" id="2.160.20.10">
    <property type="entry name" value="Single-stranded right-handed beta-helix, Pectin lyase-like"/>
    <property type="match status" value="1"/>
</dbReference>
<dbReference type="InterPro" id="IPR011050">
    <property type="entry name" value="Pectin_lyase_fold/virulence"/>
</dbReference>
<comment type="caution">
    <text evidence="6">The sequence shown here is derived from an EMBL/GenBank/DDBJ whole genome shotgun (WGS) entry which is preliminary data.</text>
</comment>